<evidence type="ECO:0000313" key="2">
    <source>
        <dbReference type="Proteomes" id="UP000051236"/>
    </source>
</evidence>
<accession>A0A0R1XSS4</accession>
<dbReference type="eggNOG" id="ENOG502ZVY8">
    <property type="taxonomic scope" value="Bacteria"/>
</dbReference>
<comment type="caution">
    <text evidence="1">The sequence shown here is derived from an EMBL/GenBank/DDBJ whole genome shotgun (WGS) entry which is preliminary data.</text>
</comment>
<reference evidence="1 2" key="1">
    <citation type="journal article" date="2015" name="Genome Announc.">
        <title>Expanding the biotechnology potential of lactobacilli through comparative genomics of 213 strains and associated genera.</title>
        <authorList>
            <person name="Sun Z."/>
            <person name="Harris H.M."/>
            <person name="McCann A."/>
            <person name="Guo C."/>
            <person name="Argimon S."/>
            <person name="Zhang W."/>
            <person name="Yang X."/>
            <person name="Jeffery I.B."/>
            <person name="Cooney J.C."/>
            <person name="Kagawa T.F."/>
            <person name="Liu W."/>
            <person name="Song Y."/>
            <person name="Salvetti E."/>
            <person name="Wrobel A."/>
            <person name="Rasinkangas P."/>
            <person name="Parkhill J."/>
            <person name="Rea M.C."/>
            <person name="O'Sullivan O."/>
            <person name="Ritari J."/>
            <person name="Douillard F.P."/>
            <person name="Paul Ross R."/>
            <person name="Yang R."/>
            <person name="Briner A.E."/>
            <person name="Felis G.E."/>
            <person name="de Vos W.M."/>
            <person name="Barrangou R."/>
            <person name="Klaenhammer T.R."/>
            <person name="Caufield P.W."/>
            <person name="Cui Y."/>
            <person name="Zhang H."/>
            <person name="O'Toole P.W."/>
        </authorList>
    </citation>
    <scope>NUCLEOTIDE SEQUENCE [LARGE SCALE GENOMIC DNA]</scope>
    <source>
        <strain evidence="1 2">DSM 18527</strain>
    </source>
</reference>
<name>A0A0R1XSS4_9LACO</name>
<dbReference type="EMBL" id="AZGA01000057">
    <property type="protein sequence ID" value="KRM33182.1"/>
    <property type="molecule type" value="Genomic_DNA"/>
</dbReference>
<dbReference type="Proteomes" id="UP000051236">
    <property type="component" value="Unassembled WGS sequence"/>
</dbReference>
<protein>
    <submittedName>
        <fullName evidence="1">Uncharacterized protein</fullName>
    </submittedName>
</protein>
<dbReference type="STRING" id="1423734.FC83_GL003263"/>
<evidence type="ECO:0000313" key="1">
    <source>
        <dbReference type="EMBL" id="KRM33182.1"/>
    </source>
</evidence>
<gene>
    <name evidence="1" type="ORF">FC83_GL003263</name>
</gene>
<dbReference type="PATRIC" id="fig|1423734.3.peg.3313"/>
<proteinExistence type="predicted"/>
<sequence length="110" mass="12387">MKGMRVFDVLKLVTVNHGELPVQQVIMTDPSGKPNSVLTDLLHDVLNKTQLFVDLKEVNDSADIIDTLHNVTPLPDDVLDEYDKILTQEVIGLNFATRKSEIELVYDELV</sequence>
<dbReference type="AlphaFoldDB" id="A0A0R1XSS4"/>
<keyword evidence="2" id="KW-1185">Reference proteome</keyword>
<organism evidence="1 2">
    <name type="scientific">Agrilactobacillus composti DSM 18527 = JCM 14202</name>
    <dbReference type="NCBI Taxonomy" id="1423734"/>
    <lineage>
        <taxon>Bacteria</taxon>
        <taxon>Bacillati</taxon>
        <taxon>Bacillota</taxon>
        <taxon>Bacilli</taxon>
        <taxon>Lactobacillales</taxon>
        <taxon>Lactobacillaceae</taxon>
        <taxon>Agrilactobacillus</taxon>
    </lineage>
</organism>